<comment type="similarity">
    <text evidence="2 8">Belongs to the TCP-1 chaperonin family.</text>
</comment>
<proteinExistence type="inferred from homology"/>
<accession>A0A023AZQ2</accession>
<evidence type="ECO:0000313" key="11">
    <source>
        <dbReference type="Proteomes" id="UP000019763"/>
    </source>
</evidence>
<dbReference type="PROSITE" id="PS00751">
    <property type="entry name" value="TCP1_2"/>
    <property type="match status" value="1"/>
</dbReference>
<dbReference type="SUPFAM" id="SSF54849">
    <property type="entry name" value="GroEL-intermediate domain like"/>
    <property type="match status" value="1"/>
</dbReference>
<keyword evidence="9" id="KW-1133">Transmembrane helix</keyword>
<dbReference type="InterPro" id="IPR027409">
    <property type="entry name" value="GroEL-like_apical_dom_sf"/>
</dbReference>
<evidence type="ECO:0000256" key="5">
    <source>
        <dbReference type="ARBA" id="ARBA00022840"/>
    </source>
</evidence>
<sequence length="554" mass="60135">MGARGITGINVSVCVLYLFVTSVVCLQVVPNILQQGGQEDRGENARMQCYIGAIAIGDMMKSTLGPRGMDKILMPMGGEGGFVQKQAVTNDGATILNSIWIDNPAARILVDVSKRQDQECGDGTTGVVVLAAELLRVAEKLVDRRVHPQTIISGFLMALETAKECLVGVSFQSTDDAQLRENLMRIAKTTLSSKILSHDKEHFAGLAVEAVMRLKNKNNLSLIQILKKKGGICSESRLDEGFILEKRFSTGHRKRIEDAKIMVANTPMDTDKIKILGAKVNAEDFDTVANIEQAEKEKMKRKVEKIAAHGCNVFINRQLIYNYPEQLLKERGVSAIEHSDFDGMERLAAALGAEIVSTFDSPEMVKLGTCRLVEEVLIGEEKAVRFSGCEQPEACTIILRGANEHVLDEAERSLHDALAVVAQTCQQPLVVCGGGAAEMAMAGAVEKRAQTVEGKAALAMQGFADALRAIPTVLLDNGGFDSAEIVAKLRSCHAFDSHFGVDIAAGDVGNMRELGVYESYKAKHAQLCAAVEAAVQIIRVDNVIRCAPRQRQEE</sequence>
<dbReference type="NCBIfam" id="TIGR02341">
    <property type="entry name" value="chap_CCT_beta"/>
    <property type="match status" value="1"/>
</dbReference>
<dbReference type="InterPro" id="IPR053374">
    <property type="entry name" value="TCP-1_chaperonin"/>
</dbReference>
<dbReference type="InterPro" id="IPR027410">
    <property type="entry name" value="TCP-1-like_intermed_sf"/>
</dbReference>
<dbReference type="InterPro" id="IPR017998">
    <property type="entry name" value="Chaperone_TCP-1"/>
</dbReference>
<evidence type="ECO:0000256" key="6">
    <source>
        <dbReference type="ARBA" id="ARBA00023186"/>
    </source>
</evidence>
<organism evidence="10 11">
    <name type="scientific">Gregarina niphandrodes</name>
    <name type="common">Septate eugregarine</name>
    <dbReference type="NCBI Taxonomy" id="110365"/>
    <lineage>
        <taxon>Eukaryota</taxon>
        <taxon>Sar</taxon>
        <taxon>Alveolata</taxon>
        <taxon>Apicomplexa</taxon>
        <taxon>Conoidasida</taxon>
        <taxon>Gregarinasina</taxon>
        <taxon>Eugregarinorida</taxon>
        <taxon>Gregarinidae</taxon>
        <taxon>Gregarina</taxon>
    </lineage>
</organism>
<keyword evidence="6 8" id="KW-0143">Chaperone</keyword>
<dbReference type="Gene3D" id="1.10.560.10">
    <property type="entry name" value="GroEL-like equatorial domain"/>
    <property type="match status" value="1"/>
</dbReference>
<keyword evidence="11" id="KW-1185">Reference proteome</keyword>
<comment type="caution">
    <text evidence="10">The sequence shown here is derived from an EMBL/GenBank/DDBJ whole genome shotgun (WGS) entry which is preliminary data.</text>
</comment>
<dbReference type="eggNOG" id="KOG0363">
    <property type="taxonomic scope" value="Eukaryota"/>
</dbReference>
<dbReference type="SUPFAM" id="SSF48592">
    <property type="entry name" value="GroEL equatorial domain-like"/>
    <property type="match status" value="1"/>
</dbReference>
<keyword evidence="9" id="KW-0472">Membrane</keyword>
<dbReference type="InterPro" id="IPR002423">
    <property type="entry name" value="Cpn60/GroEL/TCP-1"/>
</dbReference>
<dbReference type="GO" id="GO:0005832">
    <property type="term" value="C:chaperonin-containing T-complex"/>
    <property type="evidence" value="ECO:0007669"/>
    <property type="project" value="InterPro"/>
</dbReference>
<evidence type="ECO:0000313" key="10">
    <source>
        <dbReference type="EMBL" id="EZG44297.1"/>
    </source>
</evidence>
<dbReference type="NCBIfam" id="NF041083">
    <property type="entry name" value="thermosome_beta"/>
    <property type="match status" value="1"/>
</dbReference>
<dbReference type="InterPro" id="IPR012716">
    <property type="entry name" value="Chap_CCT_beta"/>
</dbReference>
<evidence type="ECO:0000256" key="7">
    <source>
        <dbReference type="ARBA" id="ARBA00033237"/>
    </source>
</evidence>
<dbReference type="FunFam" id="3.50.7.10:FF:000002">
    <property type="entry name" value="T-complex protein 1 subunit beta"/>
    <property type="match status" value="1"/>
</dbReference>
<protein>
    <recommendedName>
        <fullName evidence="7">CCT-beta</fullName>
    </recommendedName>
</protein>
<dbReference type="Gene3D" id="3.50.7.10">
    <property type="entry name" value="GroEL"/>
    <property type="match status" value="1"/>
</dbReference>
<dbReference type="PRINTS" id="PR00304">
    <property type="entry name" value="TCOMPLEXTCP1"/>
</dbReference>
<keyword evidence="5 8" id="KW-0067">ATP-binding</keyword>
<evidence type="ECO:0000256" key="3">
    <source>
        <dbReference type="ARBA" id="ARBA00022490"/>
    </source>
</evidence>
<name>A0A023AZQ2_GRENI</name>
<evidence type="ECO:0000256" key="9">
    <source>
        <dbReference type="SAM" id="Phobius"/>
    </source>
</evidence>
<dbReference type="GO" id="GO:0016887">
    <property type="term" value="F:ATP hydrolysis activity"/>
    <property type="evidence" value="ECO:0007669"/>
    <property type="project" value="InterPro"/>
</dbReference>
<dbReference type="OrthoDB" id="10248520at2759"/>
<dbReference type="PANTHER" id="PTHR11353">
    <property type="entry name" value="CHAPERONIN"/>
    <property type="match status" value="1"/>
</dbReference>
<dbReference type="OMA" id="CAEMVMS"/>
<dbReference type="AlphaFoldDB" id="A0A023AZQ2"/>
<evidence type="ECO:0000256" key="4">
    <source>
        <dbReference type="ARBA" id="ARBA00022741"/>
    </source>
</evidence>
<dbReference type="VEuPathDB" id="CryptoDB:GNI_149350"/>
<keyword evidence="9" id="KW-0812">Transmembrane</keyword>
<evidence type="ECO:0000256" key="8">
    <source>
        <dbReference type="RuleBase" id="RU004187"/>
    </source>
</evidence>
<reference evidence="10" key="1">
    <citation type="submission" date="2013-12" db="EMBL/GenBank/DDBJ databases">
        <authorList>
            <person name="Omoto C.K."/>
            <person name="Sibley D."/>
            <person name="Venepally P."/>
            <person name="Hadjithomas M."/>
            <person name="Karamycheva S."/>
            <person name="Brunk B."/>
            <person name="Roos D."/>
            <person name="Caler E."/>
            <person name="Lorenzi H."/>
        </authorList>
    </citation>
    <scope>NUCLEOTIDE SEQUENCE</scope>
</reference>
<dbReference type="Pfam" id="PF00118">
    <property type="entry name" value="Cpn60_TCP1"/>
    <property type="match status" value="1"/>
</dbReference>
<dbReference type="GO" id="GO:0051082">
    <property type="term" value="F:unfolded protein binding"/>
    <property type="evidence" value="ECO:0007669"/>
    <property type="project" value="InterPro"/>
</dbReference>
<dbReference type="Gene3D" id="3.30.260.10">
    <property type="entry name" value="TCP-1-like chaperonin intermediate domain"/>
    <property type="match status" value="1"/>
</dbReference>
<gene>
    <name evidence="10" type="ORF">GNI_149350</name>
</gene>
<keyword evidence="3" id="KW-0963">Cytoplasm</keyword>
<dbReference type="EMBL" id="AFNH02001111">
    <property type="protein sequence ID" value="EZG44297.1"/>
    <property type="molecule type" value="Genomic_DNA"/>
</dbReference>
<evidence type="ECO:0000256" key="1">
    <source>
        <dbReference type="ARBA" id="ARBA00004496"/>
    </source>
</evidence>
<evidence type="ECO:0000256" key="2">
    <source>
        <dbReference type="ARBA" id="ARBA00008020"/>
    </source>
</evidence>
<dbReference type="InterPro" id="IPR002194">
    <property type="entry name" value="Chaperonin_TCP-1_CS"/>
</dbReference>
<dbReference type="GeneID" id="22915217"/>
<keyword evidence="4 8" id="KW-0547">Nucleotide-binding</keyword>
<dbReference type="GO" id="GO:0140662">
    <property type="term" value="F:ATP-dependent protein folding chaperone"/>
    <property type="evidence" value="ECO:0007669"/>
    <property type="project" value="InterPro"/>
</dbReference>
<feature type="transmembrane region" description="Helical" evidence="9">
    <location>
        <begin position="7"/>
        <end position="29"/>
    </location>
</feature>
<dbReference type="InterPro" id="IPR027413">
    <property type="entry name" value="GROEL-like_equatorial_sf"/>
</dbReference>
<comment type="subcellular location">
    <subcellularLocation>
        <location evidence="1">Cytoplasm</location>
    </subcellularLocation>
</comment>
<dbReference type="SUPFAM" id="SSF52029">
    <property type="entry name" value="GroEL apical domain-like"/>
    <property type="match status" value="1"/>
</dbReference>
<dbReference type="RefSeq" id="XP_011132724.1">
    <property type="nucleotide sequence ID" value="XM_011134422.1"/>
</dbReference>
<dbReference type="Proteomes" id="UP000019763">
    <property type="component" value="Unassembled WGS sequence"/>
</dbReference>
<dbReference type="GO" id="GO:0005524">
    <property type="term" value="F:ATP binding"/>
    <property type="evidence" value="ECO:0007669"/>
    <property type="project" value="UniProtKB-KW"/>
</dbReference>
<dbReference type="PROSITE" id="PS00750">
    <property type="entry name" value="TCP1_1"/>
    <property type="match status" value="1"/>
</dbReference>